<comment type="subcellular location">
    <subcellularLocation>
        <location evidence="1">Cell membrane</location>
        <topology evidence="1">Multi-pass membrane protein</topology>
    </subcellularLocation>
</comment>
<protein>
    <submittedName>
        <fullName evidence="9">Iron complex transport system permease protein</fullName>
    </submittedName>
</protein>
<dbReference type="AlphaFoldDB" id="A0A4R3NV58"/>
<dbReference type="InterPro" id="IPR037294">
    <property type="entry name" value="ABC_BtuC-like"/>
</dbReference>
<feature type="transmembrane region" description="Helical" evidence="8">
    <location>
        <begin position="215"/>
        <end position="238"/>
    </location>
</feature>
<keyword evidence="7 8" id="KW-0472">Membrane</keyword>
<dbReference type="GO" id="GO:0005886">
    <property type="term" value="C:plasma membrane"/>
    <property type="evidence" value="ECO:0007669"/>
    <property type="project" value="UniProtKB-SubCell"/>
</dbReference>
<evidence type="ECO:0000256" key="4">
    <source>
        <dbReference type="ARBA" id="ARBA00022475"/>
    </source>
</evidence>
<organism evidence="9 10">
    <name type="scientific">Martelella mediterranea</name>
    <dbReference type="NCBI Taxonomy" id="293089"/>
    <lineage>
        <taxon>Bacteria</taxon>
        <taxon>Pseudomonadati</taxon>
        <taxon>Pseudomonadota</taxon>
        <taxon>Alphaproteobacteria</taxon>
        <taxon>Hyphomicrobiales</taxon>
        <taxon>Aurantimonadaceae</taxon>
        <taxon>Martelella</taxon>
    </lineage>
</organism>
<keyword evidence="4" id="KW-1003">Cell membrane</keyword>
<evidence type="ECO:0000313" key="9">
    <source>
        <dbReference type="EMBL" id="TCT42143.1"/>
    </source>
</evidence>
<keyword evidence="3" id="KW-0813">Transport</keyword>
<evidence type="ECO:0000256" key="7">
    <source>
        <dbReference type="ARBA" id="ARBA00023136"/>
    </source>
</evidence>
<dbReference type="Gene3D" id="1.10.3470.10">
    <property type="entry name" value="ABC transporter involved in vitamin B12 uptake, BtuC"/>
    <property type="match status" value="1"/>
</dbReference>
<comment type="similarity">
    <text evidence="2">Belongs to the binding-protein-dependent transport system permease family. FecCD subfamily.</text>
</comment>
<dbReference type="GO" id="GO:0033214">
    <property type="term" value="P:siderophore-iron import into cell"/>
    <property type="evidence" value="ECO:0007669"/>
    <property type="project" value="TreeGrafter"/>
</dbReference>
<evidence type="ECO:0000256" key="1">
    <source>
        <dbReference type="ARBA" id="ARBA00004651"/>
    </source>
</evidence>
<accession>A0A4R3NV58</accession>
<evidence type="ECO:0000313" key="10">
    <source>
        <dbReference type="Proteomes" id="UP000295097"/>
    </source>
</evidence>
<dbReference type="InterPro" id="IPR000522">
    <property type="entry name" value="ABC_transptr_permease_BtuC"/>
</dbReference>
<dbReference type="SUPFAM" id="SSF81345">
    <property type="entry name" value="ABC transporter involved in vitamin B12 uptake, BtuC"/>
    <property type="match status" value="1"/>
</dbReference>
<dbReference type="Proteomes" id="UP000295097">
    <property type="component" value="Unassembled WGS sequence"/>
</dbReference>
<dbReference type="PANTHER" id="PTHR30472">
    <property type="entry name" value="FERRIC ENTEROBACTIN TRANSPORT SYSTEM PERMEASE PROTEIN"/>
    <property type="match status" value="1"/>
</dbReference>
<dbReference type="Pfam" id="PF01032">
    <property type="entry name" value="FecCD"/>
    <property type="match status" value="1"/>
</dbReference>
<feature type="transmembrane region" description="Helical" evidence="8">
    <location>
        <begin position="296"/>
        <end position="317"/>
    </location>
</feature>
<dbReference type="GO" id="GO:0022857">
    <property type="term" value="F:transmembrane transporter activity"/>
    <property type="evidence" value="ECO:0007669"/>
    <property type="project" value="InterPro"/>
</dbReference>
<feature type="transmembrane region" description="Helical" evidence="8">
    <location>
        <begin position="136"/>
        <end position="157"/>
    </location>
</feature>
<evidence type="ECO:0000256" key="6">
    <source>
        <dbReference type="ARBA" id="ARBA00022989"/>
    </source>
</evidence>
<feature type="transmembrane region" description="Helical" evidence="8">
    <location>
        <begin position="270"/>
        <end position="290"/>
    </location>
</feature>
<name>A0A4R3NV58_9HYPH</name>
<feature type="transmembrane region" description="Helical" evidence="8">
    <location>
        <begin position="51"/>
        <end position="71"/>
    </location>
</feature>
<feature type="transmembrane region" description="Helical" evidence="8">
    <location>
        <begin position="244"/>
        <end position="263"/>
    </location>
</feature>
<keyword evidence="10" id="KW-1185">Reference proteome</keyword>
<dbReference type="PANTHER" id="PTHR30472:SF19">
    <property type="entry name" value="PETROBACTIN IMPORT SYSTEM PERMEASE PROTEIN YCLO"/>
    <property type="match status" value="1"/>
</dbReference>
<feature type="transmembrane region" description="Helical" evidence="8">
    <location>
        <begin position="12"/>
        <end position="31"/>
    </location>
</feature>
<gene>
    <name evidence="9" type="ORF">EDC90_1005158</name>
</gene>
<reference evidence="9 10" key="1">
    <citation type="submission" date="2019-03" db="EMBL/GenBank/DDBJ databases">
        <title>Freshwater and sediment microbial communities from various areas in North America, analyzing microbe dynamics in response to fracking.</title>
        <authorList>
            <person name="Lamendella R."/>
        </authorList>
    </citation>
    <scope>NUCLEOTIDE SEQUENCE [LARGE SCALE GENOMIC DNA]</scope>
    <source>
        <strain evidence="9 10">175.2</strain>
    </source>
</reference>
<evidence type="ECO:0000256" key="8">
    <source>
        <dbReference type="SAM" id="Phobius"/>
    </source>
</evidence>
<feature type="transmembrane region" description="Helical" evidence="8">
    <location>
        <begin position="108"/>
        <end position="129"/>
    </location>
</feature>
<feature type="transmembrane region" description="Helical" evidence="8">
    <location>
        <begin position="184"/>
        <end position="203"/>
    </location>
</feature>
<dbReference type="EMBL" id="SMAR01000005">
    <property type="protein sequence ID" value="TCT42143.1"/>
    <property type="molecule type" value="Genomic_DNA"/>
</dbReference>
<evidence type="ECO:0000256" key="3">
    <source>
        <dbReference type="ARBA" id="ARBA00022448"/>
    </source>
</evidence>
<dbReference type="OrthoDB" id="9796260at2"/>
<keyword evidence="6 8" id="KW-1133">Transmembrane helix</keyword>
<feature type="transmembrane region" description="Helical" evidence="8">
    <location>
        <begin position="83"/>
        <end position="102"/>
    </location>
</feature>
<keyword evidence="5 8" id="KW-0812">Transmembrane</keyword>
<sequence length="322" mass="34774">MHADIHQRRANMILLVLAGLSVLCIIAFMTLGARGSWAFVLSFRGVKLASLLLVAYAIAVSTVLFQTVVGNRILTPSIMGFDALYLLLQTAFVFVLGASGLNAVDPRLMFIIETVAMTGFALILFRWLFSGATRSIHLVMLVGILFGGLFRSLSAFMQRLIDPTDFVVLQDRFFASFNTVNTDLLGISAIIILAVSLLAWRLLPELDVMLTGRETAIGLGVSHARVVTITLFVVTILVSVSTALVGPVTFFGLLVANLAYIVMPGGRHRLVLPAAVLMSVIALVGGQTILERIFSFSTALSIIIEFAGGIFFIALLLRGKAR</sequence>
<proteinExistence type="inferred from homology"/>
<comment type="caution">
    <text evidence="9">The sequence shown here is derived from an EMBL/GenBank/DDBJ whole genome shotgun (WGS) entry which is preliminary data.</text>
</comment>
<evidence type="ECO:0000256" key="5">
    <source>
        <dbReference type="ARBA" id="ARBA00022692"/>
    </source>
</evidence>
<evidence type="ECO:0000256" key="2">
    <source>
        <dbReference type="ARBA" id="ARBA00007935"/>
    </source>
</evidence>